<keyword evidence="2" id="KW-0503">Monooxygenase</keyword>
<dbReference type="GO" id="GO:0004497">
    <property type="term" value="F:monooxygenase activity"/>
    <property type="evidence" value="ECO:0007669"/>
    <property type="project" value="UniProtKB-KW"/>
</dbReference>
<reference evidence="5" key="2">
    <citation type="submission" date="2023-06" db="EMBL/GenBank/DDBJ databases">
        <authorList>
            <person name="Ma L."/>
            <person name="Liu K.-W."/>
            <person name="Li Z."/>
            <person name="Hsiao Y.-Y."/>
            <person name="Qi Y."/>
            <person name="Fu T."/>
            <person name="Tang G."/>
            <person name="Zhang D."/>
            <person name="Sun W.-H."/>
            <person name="Liu D.-K."/>
            <person name="Li Y."/>
            <person name="Chen G.-Z."/>
            <person name="Liu X.-D."/>
            <person name="Liao X.-Y."/>
            <person name="Jiang Y.-T."/>
            <person name="Yu X."/>
            <person name="Hao Y."/>
            <person name="Huang J."/>
            <person name="Zhao X.-W."/>
            <person name="Ke S."/>
            <person name="Chen Y.-Y."/>
            <person name="Wu W.-L."/>
            <person name="Hsu J.-L."/>
            <person name="Lin Y.-F."/>
            <person name="Huang M.-D."/>
            <person name="Li C.-Y."/>
            <person name="Huang L."/>
            <person name="Wang Z.-W."/>
            <person name="Zhao X."/>
            <person name="Zhong W.-Y."/>
            <person name="Peng D.-H."/>
            <person name="Ahmad S."/>
            <person name="Lan S."/>
            <person name="Zhang J.-S."/>
            <person name="Tsai W.-C."/>
            <person name="Van De Peer Y."/>
            <person name="Liu Z.-J."/>
        </authorList>
    </citation>
    <scope>NUCLEOTIDE SEQUENCE</scope>
    <source>
        <strain evidence="5">SCP</strain>
        <tissue evidence="5">Leaves</tissue>
    </source>
</reference>
<dbReference type="AlphaFoldDB" id="A0AAV9BDY2"/>
<evidence type="ECO:0000313" key="5">
    <source>
        <dbReference type="EMBL" id="KAK1274919.1"/>
    </source>
</evidence>
<comment type="caution">
    <text evidence="5">The sequence shown here is derived from an EMBL/GenBank/DDBJ whole genome shotgun (WGS) entry which is preliminary data.</text>
</comment>
<dbReference type="Gene3D" id="3.50.50.60">
    <property type="entry name" value="FAD/NAD(P)-binding domain"/>
    <property type="match status" value="1"/>
</dbReference>
<dbReference type="GO" id="GO:0071949">
    <property type="term" value="F:FAD binding"/>
    <property type="evidence" value="ECO:0007669"/>
    <property type="project" value="InterPro"/>
</dbReference>
<gene>
    <name evidence="5" type="ORF">QJS04_geneDACA016761</name>
</gene>
<dbReference type="InterPro" id="IPR044560">
    <property type="entry name" value="MOase"/>
</dbReference>
<sequence>MEGFPSHLVDMVRRVDLDSLSLNGIRYRPPWDMALRTFQRGTVVVAGDAMHVIAPFTRQGGSATIEDIIVLARGLACAFRGSDGGDWAG</sequence>
<evidence type="ECO:0000313" key="6">
    <source>
        <dbReference type="Proteomes" id="UP001179952"/>
    </source>
</evidence>
<comment type="similarity">
    <text evidence="3">Belongs to the 3-hydroxybenzoate 6-hydroxylase family.</text>
</comment>
<dbReference type="PANTHER" id="PTHR45934:SF2">
    <property type="entry name" value="MONOOXYGENASE 1"/>
    <property type="match status" value="1"/>
</dbReference>
<organism evidence="5 6">
    <name type="scientific">Acorus gramineus</name>
    <name type="common">Dwarf sweet flag</name>
    <dbReference type="NCBI Taxonomy" id="55184"/>
    <lineage>
        <taxon>Eukaryota</taxon>
        <taxon>Viridiplantae</taxon>
        <taxon>Streptophyta</taxon>
        <taxon>Embryophyta</taxon>
        <taxon>Tracheophyta</taxon>
        <taxon>Spermatophyta</taxon>
        <taxon>Magnoliopsida</taxon>
        <taxon>Liliopsida</taxon>
        <taxon>Acoraceae</taxon>
        <taxon>Acorus</taxon>
    </lineage>
</organism>
<protein>
    <recommendedName>
        <fullName evidence="4">FAD-binding domain-containing protein</fullName>
    </recommendedName>
</protein>
<dbReference type="EMBL" id="JAUJYN010000003">
    <property type="protein sequence ID" value="KAK1274919.1"/>
    <property type="molecule type" value="Genomic_DNA"/>
</dbReference>
<accession>A0AAV9BDY2</accession>
<dbReference type="PANTHER" id="PTHR45934">
    <property type="entry name" value="FAD/NAD(P)-BINDING OXIDOREDUCTASE FAMILY PROTEIN"/>
    <property type="match status" value="1"/>
</dbReference>
<feature type="domain" description="FAD-binding" evidence="4">
    <location>
        <begin position="29"/>
        <end position="82"/>
    </location>
</feature>
<dbReference type="InterPro" id="IPR002938">
    <property type="entry name" value="FAD-bd"/>
</dbReference>
<name>A0AAV9BDY2_ACOGR</name>
<dbReference type="InterPro" id="IPR036188">
    <property type="entry name" value="FAD/NAD-bd_sf"/>
</dbReference>
<keyword evidence="6" id="KW-1185">Reference proteome</keyword>
<proteinExistence type="inferred from homology"/>
<dbReference type="Proteomes" id="UP001179952">
    <property type="component" value="Unassembled WGS sequence"/>
</dbReference>
<evidence type="ECO:0000256" key="3">
    <source>
        <dbReference type="ARBA" id="ARBA00024018"/>
    </source>
</evidence>
<evidence type="ECO:0000259" key="4">
    <source>
        <dbReference type="Pfam" id="PF01494"/>
    </source>
</evidence>
<evidence type="ECO:0000256" key="1">
    <source>
        <dbReference type="ARBA" id="ARBA00023002"/>
    </source>
</evidence>
<dbReference type="SUPFAM" id="SSF51905">
    <property type="entry name" value="FAD/NAD(P)-binding domain"/>
    <property type="match status" value="1"/>
</dbReference>
<keyword evidence="1" id="KW-0560">Oxidoreductase</keyword>
<evidence type="ECO:0000256" key="2">
    <source>
        <dbReference type="ARBA" id="ARBA00023033"/>
    </source>
</evidence>
<dbReference type="Pfam" id="PF01494">
    <property type="entry name" value="FAD_binding_3"/>
    <property type="match status" value="1"/>
</dbReference>
<reference evidence="5" key="1">
    <citation type="journal article" date="2023" name="Nat. Commun.">
        <title>Diploid and tetraploid genomes of Acorus and the evolution of monocots.</title>
        <authorList>
            <person name="Ma L."/>
            <person name="Liu K.W."/>
            <person name="Li Z."/>
            <person name="Hsiao Y.Y."/>
            <person name="Qi Y."/>
            <person name="Fu T."/>
            <person name="Tang G.D."/>
            <person name="Zhang D."/>
            <person name="Sun W.H."/>
            <person name="Liu D.K."/>
            <person name="Li Y."/>
            <person name="Chen G.Z."/>
            <person name="Liu X.D."/>
            <person name="Liao X.Y."/>
            <person name="Jiang Y.T."/>
            <person name="Yu X."/>
            <person name="Hao Y."/>
            <person name="Huang J."/>
            <person name="Zhao X.W."/>
            <person name="Ke S."/>
            <person name="Chen Y.Y."/>
            <person name="Wu W.L."/>
            <person name="Hsu J.L."/>
            <person name="Lin Y.F."/>
            <person name="Huang M.D."/>
            <person name="Li C.Y."/>
            <person name="Huang L."/>
            <person name="Wang Z.W."/>
            <person name="Zhao X."/>
            <person name="Zhong W.Y."/>
            <person name="Peng D.H."/>
            <person name="Ahmad S."/>
            <person name="Lan S."/>
            <person name="Zhang J.S."/>
            <person name="Tsai W.C."/>
            <person name="Van de Peer Y."/>
            <person name="Liu Z.J."/>
        </authorList>
    </citation>
    <scope>NUCLEOTIDE SEQUENCE</scope>
    <source>
        <strain evidence="5">SCP</strain>
    </source>
</reference>